<evidence type="ECO:0000256" key="2">
    <source>
        <dbReference type="ARBA" id="ARBA00022475"/>
    </source>
</evidence>
<dbReference type="EMBL" id="SBKP01000014">
    <property type="protein sequence ID" value="RXR26554.1"/>
    <property type="molecule type" value="Genomic_DNA"/>
</dbReference>
<evidence type="ECO:0000256" key="3">
    <source>
        <dbReference type="ARBA" id="ARBA00022692"/>
    </source>
</evidence>
<evidence type="ECO:0000256" key="6">
    <source>
        <dbReference type="SAM" id="Phobius"/>
    </source>
</evidence>
<feature type="transmembrane region" description="Helical" evidence="6">
    <location>
        <begin position="45"/>
        <end position="66"/>
    </location>
</feature>
<protein>
    <submittedName>
        <fullName evidence="7">Flippase-like domain-containing protein</fullName>
    </submittedName>
</protein>
<feature type="transmembrane region" description="Helical" evidence="6">
    <location>
        <begin position="148"/>
        <end position="167"/>
    </location>
</feature>
<keyword evidence="8" id="KW-1185">Reference proteome</keyword>
<sequence length="326" mass="33916">MAPSRKRYLVWAVQIAVSAVLLAFIFHFVPLAQVWGAAKRLSPQLWLAGFVLFLIGHALTAAKWWMLIGHDVPFARAFRAHLAGLGANLALPGVAGGDVVRAALVMGETKDKGRLAVGSLVDRLIDTASLALVALVGAWFAFNTDGRTTGLVVGGIAVVVAIKLTLLRLLSTRIAAFAAWLGTKGKAGRILGKIIAASAEMGRKPGLLLGCFILSLAVQCLFVLINIAFALALGVMIPAAAWFYAWAGAKIIAILPISLGGLGLREASMAALLQPFGAETGAVIAIGLIWQTVLYASGILGLIVQAGFAALPGKSAPPLDPKPHIG</sequence>
<dbReference type="Proteomes" id="UP000290958">
    <property type="component" value="Unassembled WGS sequence"/>
</dbReference>
<keyword evidence="4 6" id="KW-1133">Transmembrane helix</keyword>
<dbReference type="InterPro" id="IPR022791">
    <property type="entry name" value="L-PG_synthase/AglD"/>
</dbReference>
<accession>A0A4Q1KEX5</accession>
<name>A0A4Q1KEX5_9SPHN</name>
<dbReference type="AlphaFoldDB" id="A0A4Q1KEX5"/>
<comment type="caution">
    <text evidence="7">The sequence shown here is derived from an EMBL/GenBank/DDBJ whole genome shotgun (WGS) entry which is preliminary data.</text>
</comment>
<feature type="transmembrane region" description="Helical" evidence="6">
    <location>
        <begin position="207"/>
        <end position="237"/>
    </location>
</feature>
<feature type="transmembrane region" description="Helical" evidence="6">
    <location>
        <begin position="124"/>
        <end position="142"/>
    </location>
</feature>
<dbReference type="RefSeq" id="WP_129404960.1">
    <property type="nucleotide sequence ID" value="NZ_SBKP01000014.1"/>
</dbReference>
<dbReference type="Pfam" id="PF03706">
    <property type="entry name" value="LPG_synthase_TM"/>
    <property type="match status" value="1"/>
</dbReference>
<keyword evidence="3 6" id="KW-0812">Transmembrane</keyword>
<proteinExistence type="predicted"/>
<dbReference type="NCBIfam" id="TIGR00374">
    <property type="entry name" value="flippase-like domain"/>
    <property type="match status" value="1"/>
</dbReference>
<evidence type="ECO:0000256" key="5">
    <source>
        <dbReference type="ARBA" id="ARBA00023136"/>
    </source>
</evidence>
<gene>
    <name evidence="7" type="ORF">EQG66_12655</name>
</gene>
<dbReference type="GO" id="GO:0005886">
    <property type="term" value="C:plasma membrane"/>
    <property type="evidence" value="ECO:0007669"/>
    <property type="project" value="UniProtKB-SubCell"/>
</dbReference>
<evidence type="ECO:0000256" key="1">
    <source>
        <dbReference type="ARBA" id="ARBA00004651"/>
    </source>
</evidence>
<keyword evidence="2" id="KW-1003">Cell membrane</keyword>
<evidence type="ECO:0000313" key="7">
    <source>
        <dbReference type="EMBL" id="RXR26554.1"/>
    </source>
</evidence>
<keyword evidence="5 6" id="KW-0472">Membrane</keyword>
<dbReference type="PANTHER" id="PTHR40277:SF1">
    <property type="entry name" value="BLL5419 PROTEIN"/>
    <property type="match status" value="1"/>
</dbReference>
<feature type="transmembrane region" description="Helical" evidence="6">
    <location>
        <begin position="9"/>
        <end position="33"/>
    </location>
</feature>
<dbReference type="PANTHER" id="PTHR40277">
    <property type="entry name" value="BLL5419 PROTEIN"/>
    <property type="match status" value="1"/>
</dbReference>
<evidence type="ECO:0000256" key="4">
    <source>
        <dbReference type="ARBA" id="ARBA00022989"/>
    </source>
</evidence>
<comment type="subcellular location">
    <subcellularLocation>
        <location evidence="1">Cell membrane</location>
        <topology evidence="1">Multi-pass membrane protein</topology>
    </subcellularLocation>
</comment>
<dbReference type="OrthoDB" id="7859508at2"/>
<evidence type="ECO:0000313" key="8">
    <source>
        <dbReference type="Proteomes" id="UP000290958"/>
    </source>
</evidence>
<organism evidence="7 8">
    <name type="scientific">Sphingobium fluviale</name>
    <dbReference type="NCBI Taxonomy" id="2506423"/>
    <lineage>
        <taxon>Bacteria</taxon>
        <taxon>Pseudomonadati</taxon>
        <taxon>Pseudomonadota</taxon>
        <taxon>Alphaproteobacteria</taxon>
        <taxon>Sphingomonadales</taxon>
        <taxon>Sphingomonadaceae</taxon>
        <taxon>Sphingobium</taxon>
    </lineage>
</organism>
<feature type="transmembrane region" description="Helical" evidence="6">
    <location>
        <begin position="243"/>
        <end position="262"/>
    </location>
</feature>
<feature type="transmembrane region" description="Helical" evidence="6">
    <location>
        <begin position="283"/>
        <end position="311"/>
    </location>
</feature>
<reference evidence="8" key="1">
    <citation type="submission" date="2019-01" db="EMBL/GenBank/DDBJ databases">
        <title>Cytophagaceae bacterium strain CAR-16.</title>
        <authorList>
            <person name="Chen W.-M."/>
        </authorList>
    </citation>
    <scope>NUCLEOTIDE SEQUENCE [LARGE SCALE GENOMIC DNA]</scope>
    <source>
        <strain evidence="8">CHR27</strain>
    </source>
</reference>